<dbReference type="Pfam" id="PF23559">
    <property type="entry name" value="WHD_DRP"/>
    <property type="match status" value="1"/>
</dbReference>
<dbReference type="InterPro" id="IPR058922">
    <property type="entry name" value="WHD_DRP"/>
</dbReference>
<dbReference type="GO" id="GO:0005524">
    <property type="term" value="F:ATP binding"/>
    <property type="evidence" value="ECO:0007669"/>
    <property type="project" value="UniProtKB-KW"/>
</dbReference>
<dbReference type="Gene3D" id="1.10.8.430">
    <property type="entry name" value="Helical domain of apoptotic protease-activating factors"/>
    <property type="match status" value="1"/>
</dbReference>
<dbReference type="CDD" id="cd14798">
    <property type="entry name" value="RX-CC_like"/>
    <property type="match status" value="1"/>
</dbReference>
<comment type="caution">
    <text evidence="11">The sequence shown here is derived from an EMBL/GenBank/DDBJ whole genome shotgun (WGS) entry which is preliminary data.</text>
</comment>
<keyword evidence="3" id="KW-0677">Repeat</keyword>
<dbReference type="FunFam" id="1.10.10.10:FF:000322">
    <property type="entry name" value="Probable disease resistance protein At1g63360"/>
    <property type="match status" value="1"/>
</dbReference>
<dbReference type="GO" id="GO:0042742">
    <property type="term" value="P:defense response to bacterium"/>
    <property type="evidence" value="ECO:0007669"/>
    <property type="project" value="UniProtKB-ARBA"/>
</dbReference>
<evidence type="ECO:0000259" key="9">
    <source>
        <dbReference type="Pfam" id="PF23559"/>
    </source>
</evidence>
<evidence type="ECO:0000256" key="4">
    <source>
        <dbReference type="ARBA" id="ARBA00022741"/>
    </source>
</evidence>
<comment type="similarity">
    <text evidence="1">Belongs to the disease resistance NB-LRR family.</text>
</comment>
<evidence type="ECO:0000256" key="3">
    <source>
        <dbReference type="ARBA" id="ARBA00022737"/>
    </source>
</evidence>
<dbReference type="InterPro" id="IPR032675">
    <property type="entry name" value="LRR_dom_sf"/>
</dbReference>
<gene>
    <name evidence="11" type="primary">gb26875</name>
    <name evidence="11" type="ORF">PR202_gb26875</name>
</gene>
<dbReference type="InterPro" id="IPR036388">
    <property type="entry name" value="WH-like_DNA-bd_sf"/>
</dbReference>
<evidence type="ECO:0000256" key="5">
    <source>
        <dbReference type="ARBA" id="ARBA00022821"/>
    </source>
</evidence>
<dbReference type="InterPro" id="IPR027417">
    <property type="entry name" value="P-loop_NTPase"/>
</dbReference>
<dbReference type="FunFam" id="3.40.50.300:FF:001091">
    <property type="entry name" value="Probable disease resistance protein At1g61300"/>
    <property type="match status" value="1"/>
</dbReference>
<dbReference type="GO" id="GO:0043531">
    <property type="term" value="F:ADP binding"/>
    <property type="evidence" value="ECO:0007669"/>
    <property type="project" value="InterPro"/>
</dbReference>
<dbReference type="Pfam" id="PF00931">
    <property type="entry name" value="NB-ARC"/>
    <property type="match status" value="1"/>
</dbReference>
<reference evidence="11" key="2">
    <citation type="submission" date="2021-12" db="EMBL/GenBank/DDBJ databases">
        <title>Resequencing data analysis of finger millet.</title>
        <authorList>
            <person name="Hatakeyama M."/>
            <person name="Aluri S."/>
            <person name="Balachadran M.T."/>
            <person name="Sivarajan S.R."/>
            <person name="Poveda L."/>
            <person name="Shimizu-Inatsugi R."/>
            <person name="Schlapbach R."/>
            <person name="Sreeman S.M."/>
            <person name="Shimizu K.K."/>
        </authorList>
    </citation>
    <scope>NUCLEOTIDE SEQUENCE</scope>
</reference>
<dbReference type="Pfam" id="PF18052">
    <property type="entry name" value="Rx_N"/>
    <property type="match status" value="1"/>
</dbReference>
<accession>A0AAV5FSP4</accession>
<sequence length="1156" mass="130103">MEAAVASGILNIIGNKLAPLLIKEYSSIVGVREDLQELQDLVKEINNWLISGYTIMGDDQSFNWIKKLKSVAYAVDDVVDEFQMKSEKHDAYGDGGIVTKYMCTKPKSFIFHCKAASKIKAIKMRFASIVKERTDISAIANCLSFGHPMNNTNAEMPTLPTVDATSIVGRDEDKHHIISMLAETDHQHNVKIVSVIGLGGTGKTTLAKLIINDSGIIKKHFEVRLWVHVSQEFDVQKLIKKLFDAFADSKSEQHPLQYMIDSISKKLAKKRFLLVLDDVWTEDRIKWEEFIVHLKGSAPGSSILLTTRSRNVAEAVKSAHMFGLPFLSEAGSWQVFEQSYGTVQTALDTNFLEVGRDIVNNCGGVPLAIKILAGILRGKKRIEEWQAVRESNLLHVEDKEHRVSECLKLSYFHLQSHLKQCFTSCSVFPKGYRLDREQLIDQWIAHDLITPVIGVDCLEYSAKRCFSSLVEMSFLQDVDEKDDGRVECTMHDLVHDLAQSIVGDEISLVLPKDVTSSTKTCRYFSLMEESSIIAPINIFEKARAIYISVGDDFIFGKALKNARHLRSITVKYANTEMVPASILHAKNLRYLCISGSKFQTLPEAISAIWSLQALYVNSPKLHELPESIGKLKKLRTLNLSGCAELITLPDSIGDCLMISILNLYYCEKLMALPDSIIKNKNLRVLRLGLTKIKRLPPGIIALENLECLDLWLCHVLEELPEGIGNLKKLEVLNVDGCDGLRSMPAGIGQLSRLQKLGLFVVGKGESSAEISELGNIDSIGGELIIRNIPCRMYKDDAYEVSLKKKTKLQKLTLNWGINDFEWCRVDTEAELSVLNALEPPSGITCLQIERYLGEEYGWWMLEQVGGGVQGLHRYSCLTVMRLRCCTNLKHLKGLVELPCLVELELSDMPCLESISVGTFPSLVKLVMKKLPRLREVWMVRERDLAGRDDRGMQIGTSVSYLHIEECPELKVKPDLPSSLEHLRVHRSSFGLLLLPGRITTLRSMFISGCSFITRLPIWFEQLQFLQEMDISSFDSLRSLPQSMSHLTSLQVLRIARCQALCQLPECLGELPSLRKFEISDLQGLTCLPESMGQLASLEELHIRHCASLSSLPDWIKDLTTLQVLCISFCPDLKRRCKRGKGEDWHLISYISHLQIE</sequence>
<organism evidence="11 12">
    <name type="scientific">Eleusine coracana subsp. coracana</name>
    <dbReference type="NCBI Taxonomy" id="191504"/>
    <lineage>
        <taxon>Eukaryota</taxon>
        <taxon>Viridiplantae</taxon>
        <taxon>Streptophyta</taxon>
        <taxon>Embryophyta</taxon>
        <taxon>Tracheophyta</taxon>
        <taxon>Spermatophyta</taxon>
        <taxon>Magnoliopsida</taxon>
        <taxon>Liliopsida</taxon>
        <taxon>Poales</taxon>
        <taxon>Poaceae</taxon>
        <taxon>PACMAD clade</taxon>
        <taxon>Chloridoideae</taxon>
        <taxon>Cynodonteae</taxon>
        <taxon>Eleusininae</taxon>
        <taxon>Eleusine</taxon>
    </lineage>
</organism>
<evidence type="ECO:0000256" key="1">
    <source>
        <dbReference type="ARBA" id="ARBA00008894"/>
    </source>
</evidence>
<dbReference type="SUPFAM" id="SSF52058">
    <property type="entry name" value="L domain-like"/>
    <property type="match status" value="2"/>
</dbReference>
<dbReference type="Gene3D" id="3.40.50.300">
    <property type="entry name" value="P-loop containing nucleotide triphosphate hydrolases"/>
    <property type="match status" value="1"/>
</dbReference>
<reference evidence="11" key="1">
    <citation type="journal article" date="2018" name="DNA Res.">
        <title>Multiple hybrid de novo genome assembly of finger millet, an orphan allotetraploid crop.</title>
        <authorList>
            <person name="Hatakeyama M."/>
            <person name="Aluri S."/>
            <person name="Balachadran M.T."/>
            <person name="Sivarajan S.R."/>
            <person name="Patrignani A."/>
            <person name="Gruter S."/>
            <person name="Poveda L."/>
            <person name="Shimizu-Inatsugi R."/>
            <person name="Baeten J."/>
            <person name="Francoijs K.J."/>
            <person name="Nataraja K.N."/>
            <person name="Reddy Y.A.N."/>
            <person name="Phadnis S."/>
            <person name="Ravikumar R.L."/>
            <person name="Schlapbach R."/>
            <person name="Sreeman S.M."/>
            <person name="Shimizu K.K."/>
        </authorList>
    </citation>
    <scope>NUCLEOTIDE SEQUENCE</scope>
</reference>
<keyword evidence="6" id="KW-0067">ATP-binding</keyword>
<feature type="domain" description="R13L1/DRL21-like LRR repeat region" evidence="10">
    <location>
        <begin position="770"/>
        <end position="908"/>
    </location>
</feature>
<keyword evidence="5" id="KW-0611">Plant defense</keyword>
<evidence type="ECO:0000259" key="8">
    <source>
        <dbReference type="Pfam" id="PF18052"/>
    </source>
</evidence>
<keyword evidence="4" id="KW-0547">Nucleotide-binding</keyword>
<dbReference type="GO" id="GO:0009626">
    <property type="term" value="P:plant-type hypersensitive response"/>
    <property type="evidence" value="ECO:0007669"/>
    <property type="project" value="UniProtKB-ARBA"/>
</dbReference>
<dbReference type="PRINTS" id="PR00364">
    <property type="entry name" value="DISEASERSIST"/>
</dbReference>
<dbReference type="AlphaFoldDB" id="A0AAV5FSP4"/>
<evidence type="ECO:0000313" key="12">
    <source>
        <dbReference type="Proteomes" id="UP001054889"/>
    </source>
</evidence>
<dbReference type="PANTHER" id="PTHR36766:SF56">
    <property type="match status" value="1"/>
</dbReference>
<feature type="domain" description="NB-ARC" evidence="7">
    <location>
        <begin position="172"/>
        <end position="339"/>
    </location>
</feature>
<dbReference type="PANTHER" id="PTHR36766">
    <property type="entry name" value="PLANT BROAD-SPECTRUM MILDEW RESISTANCE PROTEIN RPW8"/>
    <property type="match status" value="1"/>
</dbReference>
<dbReference type="EMBL" id="BQKI01000095">
    <property type="protein sequence ID" value="GJN37878.1"/>
    <property type="molecule type" value="Genomic_DNA"/>
</dbReference>
<dbReference type="InterPro" id="IPR038005">
    <property type="entry name" value="RX-like_CC"/>
</dbReference>
<feature type="domain" description="Disease resistance N-terminal" evidence="8">
    <location>
        <begin position="10"/>
        <end position="96"/>
    </location>
</feature>
<dbReference type="SUPFAM" id="SSF52540">
    <property type="entry name" value="P-loop containing nucleoside triphosphate hydrolases"/>
    <property type="match status" value="1"/>
</dbReference>
<keyword evidence="2" id="KW-0433">Leucine-rich repeat</keyword>
<dbReference type="Gene3D" id="1.10.10.10">
    <property type="entry name" value="Winged helix-like DNA-binding domain superfamily/Winged helix DNA-binding domain"/>
    <property type="match status" value="1"/>
</dbReference>
<dbReference type="InterPro" id="IPR056789">
    <property type="entry name" value="LRR_R13L1-DRL21"/>
</dbReference>
<evidence type="ECO:0000256" key="6">
    <source>
        <dbReference type="ARBA" id="ARBA00022840"/>
    </source>
</evidence>
<evidence type="ECO:0000256" key="2">
    <source>
        <dbReference type="ARBA" id="ARBA00022614"/>
    </source>
</evidence>
<dbReference type="Proteomes" id="UP001054889">
    <property type="component" value="Unassembled WGS sequence"/>
</dbReference>
<dbReference type="InterPro" id="IPR002182">
    <property type="entry name" value="NB-ARC"/>
</dbReference>
<feature type="domain" description="Disease resistance protein winged helix" evidence="9">
    <location>
        <begin position="427"/>
        <end position="498"/>
    </location>
</feature>
<evidence type="ECO:0000259" key="10">
    <source>
        <dbReference type="Pfam" id="PF25019"/>
    </source>
</evidence>
<keyword evidence="12" id="KW-1185">Reference proteome</keyword>
<proteinExistence type="inferred from homology"/>
<dbReference type="Gene3D" id="3.80.10.10">
    <property type="entry name" value="Ribonuclease Inhibitor"/>
    <property type="match status" value="2"/>
</dbReference>
<evidence type="ECO:0000259" key="7">
    <source>
        <dbReference type="Pfam" id="PF00931"/>
    </source>
</evidence>
<dbReference type="InterPro" id="IPR042197">
    <property type="entry name" value="Apaf_helical"/>
</dbReference>
<dbReference type="Pfam" id="PF25019">
    <property type="entry name" value="LRR_R13L1-DRL21"/>
    <property type="match status" value="1"/>
</dbReference>
<evidence type="ECO:0000313" key="11">
    <source>
        <dbReference type="EMBL" id="GJN37878.1"/>
    </source>
</evidence>
<dbReference type="InterPro" id="IPR041118">
    <property type="entry name" value="Rx_N"/>
</dbReference>
<protein>
    <submittedName>
        <fullName evidence="11">Uncharacterized protein</fullName>
    </submittedName>
</protein>
<dbReference type="Gene3D" id="1.20.5.4130">
    <property type="match status" value="1"/>
</dbReference>
<name>A0AAV5FSP4_ELECO</name>
<dbReference type="GO" id="GO:0002758">
    <property type="term" value="P:innate immune response-activating signaling pathway"/>
    <property type="evidence" value="ECO:0007669"/>
    <property type="project" value="UniProtKB-ARBA"/>
</dbReference>